<evidence type="ECO:0000313" key="1">
    <source>
        <dbReference type="EMBL" id="CAL1536323.1"/>
    </source>
</evidence>
<sequence length="197" mass="22259">MRPDDQQVKDTTVATTRKNLIAKDTIPTPNPASKYDDQSIQILAKALARLKQPKYESDDTTGDYLGTEYNESGEDDQKTEDMEQLISKALLRLKLDQSVASSSRPVLKTDIHGLVRNAPADDIDSLNPSVQKTRNDLLRKEAIRTVEDRLVQDVALINKLGMTVEEVMQDLKEKLKREQKLSQIEGELDKLAQQRLD</sequence>
<accession>A0AAV2HVJ2</accession>
<evidence type="ECO:0000313" key="2">
    <source>
        <dbReference type="Proteomes" id="UP001497497"/>
    </source>
</evidence>
<dbReference type="EMBL" id="CAXITT010000226">
    <property type="protein sequence ID" value="CAL1536323.1"/>
    <property type="molecule type" value="Genomic_DNA"/>
</dbReference>
<gene>
    <name evidence="1" type="ORF">GSLYS_00010236001</name>
</gene>
<dbReference type="AlphaFoldDB" id="A0AAV2HVJ2"/>
<comment type="caution">
    <text evidence="1">The sequence shown here is derived from an EMBL/GenBank/DDBJ whole genome shotgun (WGS) entry which is preliminary data.</text>
</comment>
<name>A0AAV2HVJ2_LYMST</name>
<dbReference type="Proteomes" id="UP001497497">
    <property type="component" value="Unassembled WGS sequence"/>
</dbReference>
<keyword evidence="2" id="KW-1185">Reference proteome</keyword>
<protein>
    <submittedName>
        <fullName evidence="1">Uncharacterized protein</fullName>
    </submittedName>
</protein>
<proteinExistence type="predicted"/>
<organism evidence="1 2">
    <name type="scientific">Lymnaea stagnalis</name>
    <name type="common">Great pond snail</name>
    <name type="synonym">Helix stagnalis</name>
    <dbReference type="NCBI Taxonomy" id="6523"/>
    <lineage>
        <taxon>Eukaryota</taxon>
        <taxon>Metazoa</taxon>
        <taxon>Spiralia</taxon>
        <taxon>Lophotrochozoa</taxon>
        <taxon>Mollusca</taxon>
        <taxon>Gastropoda</taxon>
        <taxon>Heterobranchia</taxon>
        <taxon>Euthyneura</taxon>
        <taxon>Panpulmonata</taxon>
        <taxon>Hygrophila</taxon>
        <taxon>Lymnaeoidea</taxon>
        <taxon>Lymnaeidae</taxon>
        <taxon>Lymnaea</taxon>
    </lineage>
</organism>
<reference evidence="1 2" key="1">
    <citation type="submission" date="2024-04" db="EMBL/GenBank/DDBJ databases">
        <authorList>
            <consortium name="Genoscope - CEA"/>
            <person name="William W."/>
        </authorList>
    </citation>
    <scope>NUCLEOTIDE SEQUENCE [LARGE SCALE GENOMIC DNA]</scope>
</reference>